<keyword evidence="1" id="KW-0233">DNA recombination</keyword>
<feature type="domain" description="Tyr recombinase" evidence="2">
    <location>
        <begin position="1200"/>
        <end position="1392"/>
    </location>
</feature>
<evidence type="ECO:0000259" key="2">
    <source>
        <dbReference type="PROSITE" id="PS51898"/>
    </source>
</evidence>
<keyword evidence="4" id="KW-1185">Reference proteome</keyword>
<dbReference type="InterPro" id="IPR013762">
    <property type="entry name" value="Integrase-like_cat_sf"/>
</dbReference>
<protein>
    <recommendedName>
        <fullName evidence="2">Tyr recombinase domain-containing protein</fullName>
    </recommendedName>
</protein>
<evidence type="ECO:0000313" key="4">
    <source>
        <dbReference type="Proteomes" id="UP001189429"/>
    </source>
</evidence>
<sequence>AGSVPYISGVTLGYQSSERLAALEELCAWSGGLAFNIAEPAALQSAADGLGALLGEGGASSTWFSLMGAQSALIETFQSAGIRALELLALRQSLISAVPQCPAVSLACPPANVSCPVQVCPALARPTPACPVPLVDLSCPPAGAELVPDGLDIPSACWGYLAGDYVLFQYDLPGAPVYHERLVTGVSIGDPGLVSTFSPDGDHYAEYTTSDDLRDARWSGAQGATPPGANPAHVYRFRQVPTAAEVQQLIRVGSLLIGGVAPPAAAVPAAAAAPVAAPPAAAAPQGAIVPRGAGVVGGVPRAGAAAAPAVAGTVWLAIEDFQGMRRGEQMPDPLPQGAVVHGELALVPHGGGFVGARQVALADVDAFVVDDLRVLPVRFNQQGARRRPYSEAVDMQIVDEPEGGIMLQGPRTTDWVLRSYRDAGLTPVTHHSNWLRRRLAHRRQTEQCANDAIAGLNALHPPCEQRGPITAAQRLATATILNEVRMAPKSDTHVSRRGAAKELLASSLSYTADEAPSPVVRYVRSRVDIPEVGAVIPPVESVLDGIGRSYVLDYEQAMMKTPDEWSRVLDSEPPVTPHMDEVLKRDPVAYHTFIGDLVKANMLGFTYRPKDLVTPFFVAKKSGAQRLVWDARVPNRRFRDPPPLAMGTSAAHGRLQLPDDRKEDGSFNTELFCAQADVRNYFYALGLREELGLFFSLPLVSQASLSQWGVEAVDTPEGPSGGWVWPFLRVLPMGWSWAFWLGQRANAHVCCSASGLGFPRVLTDHGPVPPLDGGVPCLLPYCENINVIGTDPVRCNVLMHQICDAWRKHGVQIHEVVEATDVFASLGRLIDGASGRVFSRPERSERLRQASLWLEQRPRVTGREVERYVGHLIDHLMLKRELLSILRSLYDFVRECYHVRARLWPSAAREVEQCRRLLPLMSANLRLQWSPTVFAYDACLTGMATCQTTLSSDLAKRIGSVSERWRYRMPSAISARRSALGVRSGGYEASEGPFDVFSDIETVKAPKSTSMDLIKDPWELNPQFTEVPVQALQGPQWKQVVSARVHVKVSRLPRAVSVKRPAASPKIVQKSFLKGRPFVGATKEERIAHRLRASGPFTMAGEDERGFLEWNAVAPETQAYYKDALDDFQTFVDLFELPLHTAAQVDLALMNYADYAWSIGLERAAVLKTYAAYILAHPDFSRKGSLRLPRFCRALQGWRRLDPGQTRPPMPWQVVALVALAMATQLGSPRAALMVVTMFWVYLRPSEAVGLREQDLFLPSGSCTDYGFNLHPSARGEYSKTSLSDESLLLDSVEVPWLGPLLARARSGDPQAPLFRLTAAQLGVMWRQALELAEVPTKCVPYQLRHGGPSHDRLKRYRSMDEIKRRGRWASDYTMKRYEAHALVQQELAALPVDVCRRAEAAPAKLHAELERLLARPQRPFVELMCGSAALAKAVHAAGWASEGWDYADDPRADLLDESLVDSLVLRISRKEVAGVHVGLDCKTWSRARKNDGQGPPPLRDDANLHGLPLLAAADAEKVRIANRLPANVLRLLAAAVEAGVPFSREPSHVSPLAEPWLATLTPSGLLLIIASIRACPYPAALCTDLAALVVAKAKTLDGSG</sequence>
<proteinExistence type="predicted"/>
<accession>A0ABN9VBX5</accession>
<name>A0ABN9VBX5_9DINO</name>
<organism evidence="3 4">
    <name type="scientific">Prorocentrum cordatum</name>
    <dbReference type="NCBI Taxonomy" id="2364126"/>
    <lineage>
        <taxon>Eukaryota</taxon>
        <taxon>Sar</taxon>
        <taxon>Alveolata</taxon>
        <taxon>Dinophyceae</taxon>
        <taxon>Prorocentrales</taxon>
        <taxon>Prorocentraceae</taxon>
        <taxon>Prorocentrum</taxon>
    </lineage>
</organism>
<dbReference type="EMBL" id="CAUYUJ010016973">
    <property type="protein sequence ID" value="CAK0870559.1"/>
    <property type="molecule type" value="Genomic_DNA"/>
</dbReference>
<comment type="caution">
    <text evidence="3">The sequence shown here is derived from an EMBL/GenBank/DDBJ whole genome shotgun (WGS) entry which is preliminary data.</text>
</comment>
<dbReference type="PROSITE" id="PS51898">
    <property type="entry name" value="TYR_RECOMBINASE"/>
    <property type="match status" value="1"/>
</dbReference>
<evidence type="ECO:0000313" key="3">
    <source>
        <dbReference type="EMBL" id="CAK0870559.1"/>
    </source>
</evidence>
<gene>
    <name evidence="3" type="ORF">PCOR1329_LOCUS56629</name>
</gene>
<evidence type="ECO:0000256" key="1">
    <source>
        <dbReference type="ARBA" id="ARBA00023172"/>
    </source>
</evidence>
<dbReference type="InterPro" id="IPR002104">
    <property type="entry name" value="Integrase_catalytic"/>
</dbReference>
<dbReference type="InterPro" id="IPR011010">
    <property type="entry name" value="DNA_brk_join_enz"/>
</dbReference>
<dbReference type="Gene3D" id="1.10.443.10">
    <property type="entry name" value="Intergrase catalytic core"/>
    <property type="match status" value="1"/>
</dbReference>
<feature type="non-terminal residue" evidence="3">
    <location>
        <position position="1"/>
    </location>
</feature>
<dbReference type="SUPFAM" id="SSF56349">
    <property type="entry name" value="DNA breaking-rejoining enzymes"/>
    <property type="match status" value="1"/>
</dbReference>
<dbReference type="Proteomes" id="UP001189429">
    <property type="component" value="Unassembled WGS sequence"/>
</dbReference>
<reference evidence="3" key="1">
    <citation type="submission" date="2023-10" db="EMBL/GenBank/DDBJ databases">
        <authorList>
            <person name="Chen Y."/>
            <person name="Shah S."/>
            <person name="Dougan E. K."/>
            <person name="Thang M."/>
            <person name="Chan C."/>
        </authorList>
    </citation>
    <scope>NUCLEOTIDE SEQUENCE [LARGE SCALE GENOMIC DNA]</scope>
</reference>